<geneLocation type="plasmid" evidence="1 2">
    <name>pKF707</name>
</geneLocation>
<accession>A0A143T216</accession>
<protein>
    <submittedName>
        <fullName evidence="1">Uncharacterized protein</fullName>
    </submittedName>
</protein>
<keyword evidence="2" id="KW-1185">Reference proteome</keyword>
<dbReference type="KEGG" id="pfuw:KF707C_p530"/>
<accession>L8MH75</accession>
<sequence length="82" mass="8629">MTEYTDEDMAAVGRALMQAIAQHAPPGWHPADCPSEIVADLAGQLTEAREALGLALPILERFAEKAGGTATEARDKARAVLA</sequence>
<organism evidence="1 2">
    <name type="scientific">Metapseudomonas furukawaii</name>
    <name type="common">Pseudomonas furukawaii</name>
    <dbReference type="NCBI Taxonomy" id="1149133"/>
    <lineage>
        <taxon>Bacteria</taxon>
        <taxon>Pseudomonadati</taxon>
        <taxon>Pseudomonadota</taxon>
        <taxon>Gammaproteobacteria</taxon>
        <taxon>Pseudomonadales</taxon>
        <taxon>Pseudomonadaceae</taxon>
        <taxon>Metapseudomonas</taxon>
    </lineage>
</organism>
<dbReference type="AlphaFoldDB" id="L8MH75"/>
<name>L8MH75_METFU</name>
<proteinExistence type="predicted"/>
<gene>
    <name evidence="1" type="ORF">KF707C_p530</name>
</gene>
<evidence type="ECO:0000313" key="1">
    <source>
        <dbReference type="EMBL" id="BAU77442.1"/>
    </source>
</evidence>
<keyword evidence="1" id="KW-0614">Plasmid</keyword>
<reference evidence="1 2" key="1">
    <citation type="journal article" date="2018" name="Int. J. Syst. Evol. Microbiol.">
        <title>Pseudomonas furukawaii sp. nov., a polychlorinated biphenyl-degrading bacterium isolated from biphenyl-contaminated soil in Japan.</title>
        <authorList>
            <person name="Kimura N."/>
            <person name="Watanabe T."/>
            <person name="Suenaga H."/>
            <person name="Fujihara H."/>
            <person name="Futagami T."/>
            <person name="Goto M."/>
            <person name="Hanada S."/>
            <person name="Hirose J."/>
        </authorList>
    </citation>
    <scope>NUCLEOTIDE SEQUENCE [LARGE SCALE GENOMIC DNA]</scope>
    <source>
        <strain evidence="2">DSM 10086 / NBRC 110670 / KF707</strain>
    </source>
</reference>
<evidence type="ECO:0000313" key="2">
    <source>
        <dbReference type="Proteomes" id="UP000218554"/>
    </source>
</evidence>
<dbReference type="Proteomes" id="UP000218554">
    <property type="component" value="Plasmid pKF707"/>
</dbReference>
<dbReference type="RefSeq" id="WP_003449744.1">
    <property type="nucleotide sequence ID" value="NZ_AJMR01000081.1"/>
</dbReference>
<dbReference type="EMBL" id="AP014863">
    <property type="protein sequence ID" value="BAU77442.1"/>
    <property type="molecule type" value="Genomic_DNA"/>
</dbReference>